<comment type="caution">
    <text evidence="11">The sequence shown here is derived from an EMBL/GenBank/DDBJ whole genome shotgun (WGS) entry which is preliminary data.</text>
</comment>
<evidence type="ECO:0000256" key="6">
    <source>
        <dbReference type="ARBA" id="ARBA00022989"/>
    </source>
</evidence>
<dbReference type="FunFam" id="3.80.10.10:FF:000041">
    <property type="entry name" value="LRR receptor-like serine/threonine-protein kinase ERECTA"/>
    <property type="match status" value="3"/>
</dbReference>
<evidence type="ECO:0000256" key="3">
    <source>
        <dbReference type="ARBA" id="ARBA00022692"/>
    </source>
</evidence>
<dbReference type="FunFam" id="1.10.510.10:FF:001387">
    <property type="entry name" value="LRR receptor-like serine/threonine-protein kinase FLS2"/>
    <property type="match status" value="1"/>
</dbReference>
<dbReference type="Gene3D" id="3.80.10.10">
    <property type="entry name" value="Ribonuclease Inhibitor"/>
    <property type="match status" value="3"/>
</dbReference>
<keyword evidence="3 9" id="KW-0812">Transmembrane</keyword>
<evidence type="ECO:0000313" key="11">
    <source>
        <dbReference type="EMBL" id="GMH25949.1"/>
    </source>
</evidence>
<dbReference type="PROSITE" id="PS00108">
    <property type="entry name" value="PROTEIN_KINASE_ST"/>
    <property type="match status" value="1"/>
</dbReference>
<keyword evidence="4" id="KW-0732">Signal</keyword>
<evidence type="ECO:0000256" key="4">
    <source>
        <dbReference type="ARBA" id="ARBA00022729"/>
    </source>
</evidence>
<sequence length="820" mass="89261">MQSNKFTGPIPTSFANLTNLTYFSASFNFLTGEIPSEMGSLYNLMNLILNNNLLSGSLPPSIINCTCLLVVDVPYNKLSGKLPRGLGQLSNLTYFSVAANEIFGEIPDDLFNCSSLQTLDVGVNNFTGVVRPSIGNLIKLERFQAHRNSFTGKIPPEIGNLSSLLTLYIESNRFSGLVPPELSKLSVLQGLSLHDNALDGTIPEEIFGMKKLTTLELQNNRFNGPISASISKLEQLSVLNLAGNLFNGPIPTSMAGLSRTMILDLSHNNLTGSIPASLIAGVKSIQKYMNFSYNSFSGPIPEEIGMLDMAQGIDFSNNALSGSIPSTIKSCRNLISLDMSRNNLSGRIPDDIFADMDSLASLNLSSNQLDGDIPGSLANLLHLSSLDLSQNMLEGEIPNNLSELSSLKYLNLSFNQLEGPVPQSGIFADLPASSLAVNKALCGTKFLGPCAQKKPPKHHLSRKAQLILIPLGCASVLAILVLLTLVGKDSINKKKKKDAENSEPQYNSALTLKRFSSKDLEIAANFFDEENILGASSLSTVYKGRMEDGQIVAIKKLNLLQFKAESDKCFNREAKILSQLRHRNLVKVIGYAWESGKLKALVLEYMENGNLERIIHDFSADFSAWTLPKRIDVCVSIAEGLAYLHSGYDFPIIHCDLKPSNILLDGDWEAHVSDFGTARMLGVHLQDGSCVSSASAFEGTIGYMAPEFAYMRTVTTKVDVFSFGVIMMELLTRRRPTGLIAQDGMPITLHHLVEMALEGNNLLHVIDPALASNISEEQAVVLEELLKLALLCTSPAPEERLDINVVLASLESLLKQSKLG</sequence>
<dbReference type="EMBL" id="BSYO01000030">
    <property type="protein sequence ID" value="GMH25949.1"/>
    <property type="molecule type" value="Genomic_DNA"/>
</dbReference>
<feature type="transmembrane region" description="Helical" evidence="9">
    <location>
        <begin position="466"/>
        <end position="487"/>
    </location>
</feature>
<protein>
    <recommendedName>
        <fullName evidence="10">Protein kinase domain-containing protein</fullName>
    </recommendedName>
</protein>
<keyword evidence="6 9" id="KW-1133">Transmembrane helix</keyword>
<reference evidence="11" key="1">
    <citation type="submission" date="2023-05" db="EMBL/GenBank/DDBJ databases">
        <title>Nepenthes gracilis genome sequencing.</title>
        <authorList>
            <person name="Fukushima K."/>
        </authorList>
    </citation>
    <scope>NUCLEOTIDE SEQUENCE</scope>
    <source>
        <strain evidence="11">SING2019-196</strain>
    </source>
</reference>
<dbReference type="PRINTS" id="PR00019">
    <property type="entry name" value="LEURICHRPT"/>
</dbReference>
<evidence type="ECO:0000313" key="12">
    <source>
        <dbReference type="Proteomes" id="UP001279734"/>
    </source>
</evidence>
<dbReference type="Proteomes" id="UP001279734">
    <property type="component" value="Unassembled WGS sequence"/>
</dbReference>
<dbReference type="GO" id="GO:0005524">
    <property type="term" value="F:ATP binding"/>
    <property type="evidence" value="ECO:0007669"/>
    <property type="project" value="InterPro"/>
</dbReference>
<evidence type="ECO:0000256" key="7">
    <source>
        <dbReference type="ARBA" id="ARBA00023136"/>
    </source>
</evidence>
<keyword evidence="2" id="KW-0433">Leucine-rich repeat</keyword>
<dbReference type="InterPro" id="IPR011009">
    <property type="entry name" value="Kinase-like_dom_sf"/>
</dbReference>
<accession>A0AAD3Y3G4</accession>
<dbReference type="Gene3D" id="3.30.200.20">
    <property type="entry name" value="Phosphorylase Kinase, domain 1"/>
    <property type="match status" value="1"/>
</dbReference>
<dbReference type="PROSITE" id="PS50011">
    <property type="entry name" value="PROTEIN_KINASE_DOM"/>
    <property type="match status" value="1"/>
</dbReference>
<dbReference type="InterPro" id="IPR051809">
    <property type="entry name" value="Plant_receptor-like_S/T_kinase"/>
</dbReference>
<dbReference type="Pfam" id="PF00560">
    <property type="entry name" value="LRR_1"/>
    <property type="match status" value="3"/>
</dbReference>
<dbReference type="InterPro" id="IPR032675">
    <property type="entry name" value="LRR_dom_sf"/>
</dbReference>
<evidence type="ECO:0000256" key="8">
    <source>
        <dbReference type="ARBA" id="ARBA00023180"/>
    </source>
</evidence>
<dbReference type="SMART" id="SM00220">
    <property type="entry name" value="S_TKc"/>
    <property type="match status" value="1"/>
</dbReference>
<evidence type="ECO:0000256" key="1">
    <source>
        <dbReference type="ARBA" id="ARBA00004167"/>
    </source>
</evidence>
<dbReference type="PANTHER" id="PTHR27008">
    <property type="entry name" value="OS04G0122200 PROTEIN"/>
    <property type="match status" value="1"/>
</dbReference>
<dbReference type="SUPFAM" id="SSF52058">
    <property type="entry name" value="L domain-like"/>
    <property type="match status" value="1"/>
</dbReference>
<dbReference type="SUPFAM" id="SSF52047">
    <property type="entry name" value="RNI-like"/>
    <property type="match status" value="1"/>
</dbReference>
<dbReference type="InterPro" id="IPR000719">
    <property type="entry name" value="Prot_kinase_dom"/>
</dbReference>
<dbReference type="Pfam" id="PF00069">
    <property type="entry name" value="Pkinase"/>
    <property type="match status" value="1"/>
</dbReference>
<evidence type="ECO:0000256" key="2">
    <source>
        <dbReference type="ARBA" id="ARBA00022614"/>
    </source>
</evidence>
<keyword evidence="8" id="KW-0325">Glycoprotein</keyword>
<dbReference type="FunFam" id="3.80.10.10:FF:000095">
    <property type="entry name" value="LRR receptor-like serine/threonine-protein kinase GSO1"/>
    <property type="match status" value="1"/>
</dbReference>
<feature type="domain" description="Protein kinase" evidence="10">
    <location>
        <begin position="527"/>
        <end position="814"/>
    </location>
</feature>
<dbReference type="GO" id="GO:0016020">
    <property type="term" value="C:membrane"/>
    <property type="evidence" value="ECO:0007669"/>
    <property type="project" value="UniProtKB-SubCell"/>
</dbReference>
<evidence type="ECO:0000256" key="5">
    <source>
        <dbReference type="ARBA" id="ARBA00022737"/>
    </source>
</evidence>
<dbReference type="CDD" id="cd14066">
    <property type="entry name" value="STKc_IRAK"/>
    <property type="match status" value="1"/>
</dbReference>
<evidence type="ECO:0000256" key="9">
    <source>
        <dbReference type="SAM" id="Phobius"/>
    </source>
</evidence>
<organism evidence="11 12">
    <name type="scientific">Nepenthes gracilis</name>
    <name type="common">Slender pitcher plant</name>
    <dbReference type="NCBI Taxonomy" id="150966"/>
    <lineage>
        <taxon>Eukaryota</taxon>
        <taxon>Viridiplantae</taxon>
        <taxon>Streptophyta</taxon>
        <taxon>Embryophyta</taxon>
        <taxon>Tracheophyta</taxon>
        <taxon>Spermatophyta</taxon>
        <taxon>Magnoliopsida</taxon>
        <taxon>eudicotyledons</taxon>
        <taxon>Gunneridae</taxon>
        <taxon>Pentapetalae</taxon>
        <taxon>Caryophyllales</taxon>
        <taxon>Nepenthaceae</taxon>
        <taxon>Nepenthes</taxon>
    </lineage>
</organism>
<dbReference type="InterPro" id="IPR001611">
    <property type="entry name" value="Leu-rich_rpt"/>
</dbReference>
<dbReference type="FunFam" id="3.30.200.20:FF:001009">
    <property type="entry name" value="LRR receptor-like serine/threonine-protein kinase FLS2"/>
    <property type="match status" value="1"/>
</dbReference>
<name>A0AAD3Y3G4_NEPGR</name>
<comment type="subcellular location">
    <subcellularLocation>
        <location evidence="1">Membrane</location>
        <topology evidence="1">Single-pass membrane protein</topology>
    </subcellularLocation>
</comment>
<keyword evidence="5" id="KW-0677">Repeat</keyword>
<dbReference type="GO" id="GO:0004672">
    <property type="term" value="F:protein kinase activity"/>
    <property type="evidence" value="ECO:0007669"/>
    <property type="project" value="InterPro"/>
</dbReference>
<dbReference type="InterPro" id="IPR003591">
    <property type="entry name" value="Leu-rich_rpt_typical-subtyp"/>
</dbReference>
<gene>
    <name evidence="11" type="ORF">Nepgr_027792</name>
</gene>
<dbReference type="PANTHER" id="PTHR27008:SF593">
    <property type="entry name" value="OS02G0615800 PROTEIN"/>
    <property type="match status" value="1"/>
</dbReference>
<keyword evidence="7 9" id="KW-0472">Membrane</keyword>
<dbReference type="Gene3D" id="1.10.510.10">
    <property type="entry name" value="Transferase(Phosphotransferase) domain 1"/>
    <property type="match status" value="1"/>
</dbReference>
<proteinExistence type="predicted"/>
<dbReference type="AlphaFoldDB" id="A0AAD3Y3G4"/>
<evidence type="ECO:0000259" key="10">
    <source>
        <dbReference type="PROSITE" id="PS50011"/>
    </source>
</evidence>
<dbReference type="InterPro" id="IPR008271">
    <property type="entry name" value="Ser/Thr_kinase_AS"/>
</dbReference>
<dbReference type="SUPFAM" id="SSF56112">
    <property type="entry name" value="Protein kinase-like (PK-like)"/>
    <property type="match status" value="1"/>
</dbReference>
<keyword evidence="12" id="KW-1185">Reference proteome</keyword>
<dbReference type="SMART" id="SM00369">
    <property type="entry name" value="LRR_TYP"/>
    <property type="match status" value="8"/>
</dbReference>
<dbReference type="Pfam" id="PF13855">
    <property type="entry name" value="LRR_8"/>
    <property type="match status" value="2"/>
</dbReference>